<accession>A0A2L0HGQ7</accession>
<dbReference type="EMBL" id="CP024310">
    <property type="protein sequence ID" value="AUX79929.1"/>
    <property type="molecule type" value="Genomic_DNA"/>
</dbReference>
<evidence type="ECO:0000313" key="3">
    <source>
        <dbReference type="Proteomes" id="UP000239340"/>
    </source>
</evidence>
<dbReference type="AlphaFoldDB" id="A0A2L0HGQ7"/>
<organism evidence="2 3">
    <name type="scientific">Rhizobium fredii</name>
    <name type="common">Sinorhizobium fredii</name>
    <dbReference type="NCBI Taxonomy" id="380"/>
    <lineage>
        <taxon>Bacteria</taxon>
        <taxon>Pseudomonadati</taxon>
        <taxon>Pseudomonadota</taxon>
        <taxon>Alphaproteobacteria</taxon>
        <taxon>Hyphomicrobiales</taxon>
        <taxon>Rhizobiaceae</taxon>
        <taxon>Sinorhizobium/Ensifer group</taxon>
        <taxon>Sinorhizobium</taxon>
    </lineage>
</organism>
<evidence type="ECO:0000256" key="1">
    <source>
        <dbReference type="SAM" id="MobiDB-lite"/>
    </source>
</evidence>
<evidence type="ECO:0000313" key="2">
    <source>
        <dbReference type="EMBL" id="AUX79929.1"/>
    </source>
</evidence>
<proteinExistence type="predicted"/>
<protein>
    <submittedName>
        <fullName evidence="2">Uncharacterized protein</fullName>
    </submittedName>
</protein>
<feature type="compositionally biased region" description="Basic and acidic residues" evidence="1">
    <location>
        <begin position="48"/>
        <end position="68"/>
    </location>
</feature>
<sequence length="68" mass="7598">MPGPRQAGEPPVHPLKPYQRGNPQALRPWRQCDAQPDPPTTPICCDAPSRDEAGPARNFRRVDTPTRK</sequence>
<dbReference type="Proteomes" id="UP000239340">
    <property type="component" value="Plasmid pSfreNXT3c"/>
</dbReference>
<reference evidence="2 3" key="1">
    <citation type="submission" date="2017-10" db="EMBL/GenBank/DDBJ databases">
        <title>Analysis of the genome sequences of Rhizobium populations associated to common bean (phaseolus vulgaris).</title>
        <authorList>
            <person name="Bustos P."/>
            <person name="Santamaria R.I."/>
            <person name="Miranda-Sanchez F."/>
            <person name="Perez-Carrascal O."/>
            <person name="Juarez S."/>
            <person name="Lozano L."/>
            <person name="Martinez-Flores I."/>
            <person name="Vinuesa P."/>
            <person name="Martinez-Romero E."/>
            <person name="Cevallos M.A."/>
            <person name="Romero D."/>
            <person name="Davila G."/>
            <person name="Gonzalez V."/>
        </authorList>
    </citation>
    <scope>NUCLEOTIDE SEQUENCE [LARGE SCALE GENOMIC DNA]</scope>
    <source>
        <strain evidence="2 3">NXT3</strain>
        <plasmid evidence="3">Plasmid psfrenxt3c</plasmid>
    </source>
</reference>
<geneLocation type="plasmid" evidence="3">
    <name>psfrenxt3c</name>
</geneLocation>
<name>A0A2L0HGQ7_RHIFR</name>
<gene>
    <name evidence="2" type="ORF">NXT3_PC00768</name>
</gene>
<keyword evidence="2" id="KW-0614">Plasmid</keyword>
<feature type="region of interest" description="Disordered" evidence="1">
    <location>
        <begin position="1"/>
        <end position="68"/>
    </location>
</feature>